<sequence>MKNSLEKFMNGLIDYAGLFPPAKLPLDEAIDEYIAHFSEEKKWMLGRFIIPISKLNELEKYISKFNEIGTLRLSVLGGQSTSDKEFLEQTEKEISIINKYREKHNGKITIEVIETKLPSEAPSKEVMVKIVNLLNTNDLEHYHEFPELPYVGINYATNEDEGDWDEKITPTIEMISKLEKTGIKLRCGGIVKDAFPSVEQVAAMIQNCSISKVPLKFTAGLHHPIRHHSSEYDTEMHGFINMFGASAFASTFPKPKNEQEKFRMFILLSHMIDCQNESDFEFLDDKMTWKVGDDRDSRFEISKETIVQSRENAAISFGSCSFQEPIDDLTQLGWM</sequence>
<evidence type="ECO:0000313" key="2">
    <source>
        <dbReference type="Proteomes" id="UP000183403"/>
    </source>
</evidence>
<reference evidence="1 2" key="1">
    <citation type="submission" date="2016-08" db="EMBL/GenBank/DDBJ databases">
        <title>New Insights into Marine Group III Euryarchaeota, from dark to light.</title>
        <authorList>
            <person name="Haro-Moreno J.M."/>
            <person name="Rodriguez-Valera F."/>
            <person name="Lopez-Garcia P."/>
            <person name="Moreira D."/>
            <person name="Martin-Cuadrado A.B."/>
        </authorList>
    </citation>
    <scope>NUCLEOTIDE SEQUENCE [LARGE SCALE GENOMIC DNA]</scope>
    <source>
        <strain evidence="1">CG-Epi6</strain>
    </source>
</reference>
<gene>
    <name evidence="1" type="ORF">BEU03_01465</name>
</gene>
<evidence type="ECO:0000313" key="1">
    <source>
        <dbReference type="EMBL" id="OIR09641.1"/>
    </source>
</evidence>
<organism evidence="1 2">
    <name type="scientific">Marine Group III euryarchaeote CG-Epi6</name>
    <dbReference type="NCBI Taxonomy" id="1889000"/>
    <lineage>
        <taxon>Archaea</taxon>
        <taxon>Methanobacteriati</taxon>
        <taxon>Thermoplasmatota</taxon>
        <taxon>Thermoplasmata</taxon>
        <taxon>Candidatus Thermoprofundales</taxon>
    </lineage>
</organism>
<comment type="caution">
    <text evidence="1">The sequence shown here is derived from an EMBL/GenBank/DDBJ whole genome shotgun (WGS) entry which is preliminary data.</text>
</comment>
<accession>A0A1J5SMC9</accession>
<name>A0A1J5SMC9_9ARCH</name>
<protein>
    <submittedName>
        <fullName evidence="1">Uncharacterized protein</fullName>
    </submittedName>
</protein>
<dbReference type="Proteomes" id="UP000183403">
    <property type="component" value="Unassembled WGS sequence"/>
</dbReference>
<proteinExistence type="predicted"/>
<dbReference type="AlphaFoldDB" id="A0A1J5SMC9"/>
<dbReference type="EMBL" id="MIYV01000026">
    <property type="protein sequence ID" value="OIR09641.1"/>
    <property type="molecule type" value="Genomic_DNA"/>
</dbReference>